<feature type="compositionally biased region" description="Polar residues" evidence="1">
    <location>
        <begin position="177"/>
        <end position="186"/>
    </location>
</feature>
<evidence type="ECO:0000256" key="1">
    <source>
        <dbReference type="SAM" id="MobiDB-lite"/>
    </source>
</evidence>
<proteinExistence type="predicted"/>
<dbReference type="InterPro" id="IPR012902">
    <property type="entry name" value="N_methyl_site"/>
</dbReference>
<feature type="compositionally biased region" description="Basic and acidic residues" evidence="1">
    <location>
        <begin position="187"/>
        <end position="198"/>
    </location>
</feature>
<dbReference type="Gene3D" id="3.55.40.10">
    <property type="entry name" value="minor pseudopilin epsh domain"/>
    <property type="match status" value="1"/>
</dbReference>
<dbReference type="RefSeq" id="WP_008929718.1">
    <property type="nucleotide sequence ID" value="NZ_AMRJ01000022.1"/>
</dbReference>
<dbReference type="eggNOG" id="COG4969">
    <property type="taxonomic scope" value="Bacteria"/>
</dbReference>
<keyword evidence="2" id="KW-0472">Membrane</keyword>
<dbReference type="NCBIfam" id="TIGR02532">
    <property type="entry name" value="IV_pilin_GFxxxE"/>
    <property type="match status" value="1"/>
</dbReference>
<feature type="compositionally biased region" description="Basic and acidic residues" evidence="1">
    <location>
        <begin position="215"/>
        <end position="228"/>
    </location>
</feature>
<dbReference type="AlphaFoldDB" id="L0WBW8"/>
<protein>
    <submittedName>
        <fullName evidence="3">General secretion pathway protein H</fullName>
    </submittedName>
</protein>
<dbReference type="PROSITE" id="PS00409">
    <property type="entry name" value="PROKAR_NTER_METHYL"/>
    <property type="match status" value="1"/>
</dbReference>
<dbReference type="InterPro" id="IPR045584">
    <property type="entry name" value="Pilin-like"/>
</dbReference>
<keyword evidence="2" id="KW-0812">Transmembrane</keyword>
<keyword evidence="2" id="KW-1133">Transmembrane helix</keyword>
<dbReference type="OrthoDB" id="6076129at2"/>
<organism evidence="3 4">
    <name type="scientific">Alcanivorax hongdengensis A-11-3</name>
    <dbReference type="NCBI Taxonomy" id="1177179"/>
    <lineage>
        <taxon>Bacteria</taxon>
        <taxon>Pseudomonadati</taxon>
        <taxon>Pseudomonadota</taxon>
        <taxon>Gammaproteobacteria</taxon>
        <taxon>Oceanospirillales</taxon>
        <taxon>Alcanivoracaceae</taxon>
        <taxon>Alcanivorax</taxon>
    </lineage>
</organism>
<dbReference type="STRING" id="1177179.A11A3_12730"/>
<name>L0WBW8_9GAMM</name>
<comment type="caution">
    <text evidence="3">The sequence shown here is derived from an EMBL/GenBank/DDBJ whole genome shotgun (WGS) entry which is preliminary data.</text>
</comment>
<sequence>MLAPARQRGFTLLEIMVVVSLIALLSLVVVTQTTWVDDDHQLDDESARLKDAISLLNERSLFSGQLLALRLQDNGWTPLAYDLVKQQFVPVTITGLQARQLPPSLELVWQLDDLQDDDNPDPVSLKDVADTLVKKRRQNGMDTLQNPDDDGDDGAGQGSEDKEEDKPFPQVFFFPSGETSPVTLTLRSRDDIDAEQRIKLSALGHISDPDVPDDQQEKHSGRVTDEVQRQQSLEDAP</sequence>
<dbReference type="Proteomes" id="UP000010164">
    <property type="component" value="Unassembled WGS sequence"/>
</dbReference>
<feature type="transmembrane region" description="Helical" evidence="2">
    <location>
        <begin position="12"/>
        <end position="30"/>
    </location>
</feature>
<dbReference type="EMBL" id="AMRJ01000022">
    <property type="protein sequence ID" value="EKF73592.1"/>
    <property type="molecule type" value="Genomic_DNA"/>
</dbReference>
<accession>L0WBW8</accession>
<dbReference type="SUPFAM" id="SSF54523">
    <property type="entry name" value="Pili subunits"/>
    <property type="match status" value="1"/>
</dbReference>
<keyword evidence="4" id="KW-1185">Reference proteome</keyword>
<dbReference type="PATRIC" id="fig|1177179.3.peg.2532"/>
<evidence type="ECO:0000313" key="4">
    <source>
        <dbReference type="Proteomes" id="UP000010164"/>
    </source>
</evidence>
<feature type="region of interest" description="Disordered" evidence="1">
    <location>
        <begin position="116"/>
        <end position="237"/>
    </location>
</feature>
<gene>
    <name evidence="3" type="ORF">A11A3_12730</name>
</gene>
<evidence type="ECO:0000256" key="2">
    <source>
        <dbReference type="SAM" id="Phobius"/>
    </source>
</evidence>
<dbReference type="Pfam" id="PF07963">
    <property type="entry name" value="N_methyl"/>
    <property type="match status" value="1"/>
</dbReference>
<reference evidence="3 4" key="1">
    <citation type="journal article" date="2012" name="J. Bacteriol.">
        <title>Genome Sequence of the Alkane-Degrading Bacterium Alcanivorax hongdengensis Type Strain A-11-3.</title>
        <authorList>
            <person name="Lai Q."/>
            <person name="Shao Z."/>
        </authorList>
    </citation>
    <scope>NUCLEOTIDE SEQUENCE [LARGE SCALE GENOMIC DNA]</scope>
    <source>
        <strain evidence="3 4">A-11-3</strain>
    </source>
</reference>
<evidence type="ECO:0000313" key="3">
    <source>
        <dbReference type="EMBL" id="EKF73592.1"/>
    </source>
</evidence>